<evidence type="ECO:0000313" key="4">
    <source>
        <dbReference type="EMBL" id="OKH26246.1"/>
    </source>
</evidence>
<dbReference type="InterPro" id="IPR037359">
    <property type="entry name" value="NST/OST"/>
</dbReference>
<organism evidence="4 5">
    <name type="scientific">Hydrococcus rivularis NIES-593</name>
    <dbReference type="NCBI Taxonomy" id="1921803"/>
    <lineage>
        <taxon>Bacteria</taxon>
        <taxon>Bacillati</taxon>
        <taxon>Cyanobacteriota</taxon>
        <taxon>Cyanophyceae</taxon>
        <taxon>Pleurocapsales</taxon>
        <taxon>Hydrococcaceae</taxon>
        <taxon>Hydrococcus</taxon>
    </lineage>
</organism>
<gene>
    <name evidence="4" type="ORF">NIES593_03350</name>
</gene>
<accession>A0A1U7HRM7</accession>
<keyword evidence="1 4" id="KW-0808">Transferase</keyword>
<evidence type="ECO:0000313" key="5">
    <source>
        <dbReference type="Proteomes" id="UP000186868"/>
    </source>
</evidence>
<feature type="domain" description="Sulfotransferase" evidence="3">
    <location>
        <begin position="4"/>
        <end position="261"/>
    </location>
</feature>
<reference evidence="4 5" key="1">
    <citation type="submission" date="2016-11" db="EMBL/GenBank/DDBJ databases">
        <title>Draft Genome Sequences of Nine Cyanobacterial Strains from Diverse Habitats.</title>
        <authorList>
            <person name="Zhu T."/>
            <person name="Hou S."/>
            <person name="Lu X."/>
            <person name="Hess W.R."/>
        </authorList>
    </citation>
    <scope>NUCLEOTIDE SEQUENCE [LARGE SCALE GENOMIC DNA]</scope>
    <source>
        <strain evidence="4 5">NIES-593</strain>
    </source>
</reference>
<dbReference type="Gene3D" id="3.40.50.300">
    <property type="entry name" value="P-loop containing nucleotide triphosphate hydrolases"/>
    <property type="match status" value="1"/>
</dbReference>
<dbReference type="InterPro" id="IPR027417">
    <property type="entry name" value="P-loop_NTPase"/>
</dbReference>
<dbReference type="SUPFAM" id="SSF52540">
    <property type="entry name" value="P-loop containing nucleoside triphosphate hydrolases"/>
    <property type="match status" value="1"/>
</dbReference>
<dbReference type="PANTHER" id="PTHR10605">
    <property type="entry name" value="HEPARAN SULFATE SULFOTRANSFERASE"/>
    <property type="match status" value="1"/>
</dbReference>
<dbReference type="EMBL" id="MRCB01000002">
    <property type="protein sequence ID" value="OKH26246.1"/>
    <property type="molecule type" value="Genomic_DNA"/>
</dbReference>
<evidence type="ECO:0000256" key="2">
    <source>
        <dbReference type="ARBA" id="ARBA00023180"/>
    </source>
</evidence>
<sequence>MSKPPDFMIIGAMKCATSTLHEQLAIQPGIFMTELKEPNFFSDDDQYAKGIEWYLSHFESAPVGALRGESSTHYTKLPTYPKTIERIKQHRPDVKLIYVMRHPIDRLVSQYIHEWTQRVISVDINRAIAKHPELIEYSRYSRQLEPYFEAFGRERVLPVFFERAIKFPQQELDRVCQFIGYAGQPVWDTQLSAQNVSVERMRKSNWRDFLVEAPLLSDLRKQFVPKNFRNWAKSLWTMKKKPELQPEQIERLKAIFDEDLTVLGSWLGLELSCDNFKAVAQASPPNWVNIASAKSSPKV</sequence>
<dbReference type="GO" id="GO:0008146">
    <property type="term" value="F:sulfotransferase activity"/>
    <property type="evidence" value="ECO:0007669"/>
    <property type="project" value="InterPro"/>
</dbReference>
<keyword evidence="5" id="KW-1185">Reference proteome</keyword>
<evidence type="ECO:0000259" key="3">
    <source>
        <dbReference type="Pfam" id="PF00685"/>
    </source>
</evidence>
<dbReference type="STRING" id="1921803.NIES593_03350"/>
<dbReference type="Proteomes" id="UP000186868">
    <property type="component" value="Unassembled WGS sequence"/>
</dbReference>
<dbReference type="InterPro" id="IPR000863">
    <property type="entry name" value="Sulfotransferase_dom"/>
</dbReference>
<dbReference type="PANTHER" id="PTHR10605:SF56">
    <property type="entry name" value="BIFUNCTIONAL HEPARAN SULFATE N-DEACETYLASE_N-SULFOTRANSFERASE"/>
    <property type="match status" value="1"/>
</dbReference>
<dbReference type="OrthoDB" id="9797480at2"/>
<proteinExistence type="predicted"/>
<dbReference type="AlphaFoldDB" id="A0A1U7HRM7"/>
<name>A0A1U7HRM7_9CYAN</name>
<keyword evidence="2" id="KW-0325">Glycoprotein</keyword>
<comment type="caution">
    <text evidence="4">The sequence shown here is derived from an EMBL/GenBank/DDBJ whole genome shotgun (WGS) entry which is preliminary data.</text>
</comment>
<dbReference type="Pfam" id="PF00685">
    <property type="entry name" value="Sulfotransfer_1"/>
    <property type="match status" value="1"/>
</dbReference>
<protein>
    <submittedName>
        <fullName evidence="4">Sulfotransferase</fullName>
    </submittedName>
</protein>
<evidence type="ECO:0000256" key="1">
    <source>
        <dbReference type="ARBA" id="ARBA00022679"/>
    </source>
</evidence>